<dbReference type="PROSITE" id="PS51147">
    <property type="entry name" value="PFTA"/>
    <property type="match status" value="5"/>
</dbReference>
<dbReference type="NCBIfam" id="TIGR00071">
    <property type="entry name" value="hisT_truA"/>
    <property type="match status" value="1"/>
</dbReference>
<dbReference type="GO" id="GO:0009982">
    <property type="term" value="F:pseudouridine synthase activity"/>
    <property type="evidence" value="ECO:0007669"/>
    <property type="project" value="InterPro"/>
</dbReference>
<name>A0A8J2MJE5_9BILA</name>
<evidence type="ECO:0000313" key="6">
    <source>
        <dbReference type="Proteomes" id="UP000746747"/>
    </source>
</evidence>
<keyword evidence="2" id="KW-0819">tRNA processing</keyword>
<dbReference type="PANTHER" id="PTHR11142">
    <property type="entry name" value="PSEUDOURIDYLATE SYNTHASE"/>
    <property type="match status" value="1"/>
</dbReference>
<dbReference type="GO" id="GO:0031119">
    <property type="term" value="P:tRNA pseudouridine synthesis"/>
    <property type="evidence" value="ECO:0007669"/>
    <property type="project" value="TreeGrafter"/>
</dbReference>
<dbReference type="AlphaFoldDB" id="A0A8J2MJE5"/>
<dbReference type="OrthoDB" id="25767at2759"/>
<dbReference type="FunFam" id="3.30.70.580:FF:000007">
    <property type="entry name" value="tRNA pseudouridine synthase"/>
    <property type="match status" value="1"/>
</dbReference>
<dbReference type="GO" id="GO:0008318">
    <property type="term" value="F:protein prenyltransferase activity"/>
    <property type="evidence" value="ECO:0007669"/>
    <property type="project" value="InterPro"/>
</dbReference>
<organism evidence="5 6">
    <name type="scientific">Cercopithifilaria johnstoni</name>
    <dbReference type="NCBI Taxonomy" id="2874296"/>
    <lineage>
        <taxon>Eukaryota</taxon>
        <taxon>Metazoa</taxon>
        <taxon>Ecdysozoa</taxon>
        <taxon>Nematoda</taxon>
        <taxon>Chromadorea</taxon>
        <taxon>Rhabditida</taxon>
        <taxon>Spirurina</taxon>
        <taxon>Spiruromorpha</taxon>
        <taxon>Filarioidea</taxon>
        <taxon>Onchocercidae</taxon>
        <taxon>Cercopithifilaria</taxon>
    </lineage>
</organism>
<keyword evidence="3" id="KW-0413">Isomerase</keyword>
<comment type="similarity">
    <text evidence="1">Belongs to the tRNA pseudouridine synthase TruA family.</text>
</comment>
<dbReference type="InterPro" id="IPR020103">
    <property type="entry name" value="PsdUridine_synth_cat_dom_sf"/>
</dbReference>
<dbReference type="SUPFAM" id="SSF48439">
    <property type="entry name" value="Protein prenylyltransferase"/>
    <property type="match status" value="1"/>
</dbReference>
<dbReference type="GO" id="GO:0005737">
    <property type="term" value="C:cytoplasm"/>
    <property type="evidence" value="ECO:0007669"/>
    <property type="project" value="TreeGrafter"/>
</dbReference>
<dbReference type="Pfam" id="PF01239">
    <property type="entry name" value="PPTA"/>
    <property type="match status" value="5"/>
</dbReference>
<evidence type="ECO:0000256" key="1">
    <source>
        <dbReference type="ARBA" id="ARBA00009375"/>
    </source>
</evidence>
<gene>
    <name evidence="5" type="ORF">CJOHNSTONI_LOCUS1153</name>
</gene>
<sequence>MNEEIGIDSLPNGKKIKKKEREFDFSRYPKRRIALMFMYFGWEYNGLVEQREIAGTVEEEMRKALLKTKLVESWENCSWNRSGRTDKGVSAFKQIASVIVRSNEPEGEGVVWPTIANTSSKTVMKGELQYVKMLNSTLPTNIRVLAWAPVPNDFSARYNCTQRTYTYAFPRANFDVEAMRQACQFLVGEHDFRNFCRIDMNKKRVEMNYIRTITYADILFILNNSMLSPKVSDETTHYEFLQLTIRGSGFLWHQIRCIVALLCEIGHGNEKPEIITELLDIRLTPSKPIYGLAPAFPLCLFDCVYDGMELSWRWDINSLKSIRKLLLKTWAHYQSLSTTLQIMAEGIGVLAPVLQNDYSGLNDYLRSSGTYTKTYVPIKKRPTCDALELKREKMRAKMNFELLGKVRFKGFDSSWYFEITDFTFNSSFRSTSVRYRDDPAWDDVHPIPLTDDEQAAVRIETTDAFNDAFMYLRAVVLSEEMSERAFNLTVKCIDLNPANYTLWQYRRSLLKALNKDLNEEFNFIAEVIEENPKNYQVWHHRRTLVEWTNDASRELDFTARMIEDETKNYHSWQHRQWVIEKFKLFSQQELDYSAGLLIEDMRNNSAWNYRYFILQGLDALKDPSVLNREILMTQSMIKKVPSNESAWNFLSGILLDKGISSRADVMQFCLELSEQKRVPLCLSFLVDILIERIEKKMEVKDSAAQAVQVLQELKELDPVRKKYWDYNEKFVNNLIESN</sequence>
<accession>A0A8J2MJE5</accession>
<dbReference type="HAMAP" id="MF_00171">
    <property type="entry name" value="TruA"/>
    <property type="match status" value="1"/>
</dbReference>
<dbReference type="Gene3D" id="3.30.70.660">
    <property type="entry name" value="Pseudouridine synthase I, catalytic domain, C-terminal subdomain"/>
    <property type="match status" value="1"/>
</dbReference>
<proteinExistence type="inferred from homology"/>
<comment type="caution">
    <text evidence="5">The sequence shown here is derived from an EMBL/GenBank/DDBJ whole genome shotgun (WGS) entry which is preliminary data.</text>
</comment>
<dbReference type="PANTHER" id="PTHR11142:SF5">
    <property type="entry name" value="TRNA PSEUDOURIDINE(38_39) SYNTHASE"/>
    <property type="match status" value="1"/>
</dbReference>
<dbReference type="EMBL" id="CAKAEH010000334">
    <property type="protein sequence ID" value="CAG9530680.1"/>
    <property type="molecule type" value="Genomic_DNA"/>
</dbReference>
<evidence type="ECO:0000313" key="5">
    <source>
        <dbReference type="EMBL" id="CAG9530680.1"/>
    </source>
</evidence>
<keyword evidence="6" id="KW-1185">Reference proteome</keyword>
<dbReference type="Pfam" id="PF01416">
    <property type="entry name" value="PseudoU_synth_1"/>
    <property type="match status" value="1"/>
</dbReference>
<protein>
    <recommendedName>
        <fullName evidence="4">Pseudouridine synthase I TruA alpha/beta domain-containing protein</fullName>
    </recommendedName>
</protein>
<dbReference type="InterPro" id="IPR002088">
    <property type="entry name" value="Prenyl_trans_a"/>
</dbReference>
<reference evidence="5" key="1">
    <citation type="submission" date="2021-09" db="EMBL/GenBank/DDBJ databases">
        <authorList>
            <consortium name="Pathogen Informatics"/>
        </authorList>
    </citation>
    <scope>NUCLEOTIDE SEQUENCE</scope>
</reference>
<dbReference type="GO" id="GO:1990481">
    <property type="term" value="P:mRNA pseudouridine synthesis"/>
    <property type="evidence" value="ECO:0007669"/>
    <property type="project" value="TreeGrafter"/>
</dbReference>
<dbReference type="InterPro" id="IPR020094">
    <property type="entry name" value="TruA/RsuA/RluB/E/F_N"/>
</dbReference>
<dbReference type="Proteomes" id="UP000746747">
    <property type="component" value="Unassembled WGS sequence"/>
</dbReference>
<dbReference type="GO" id="GO:0005634">
    <property type="term" value="C:nucleus"/>
    <property type="evidence" value="ECO:0007669"/>
    <property type="project" value="TreeGrafter"/>
</dbReference>
<dbReference type="SUPFAM" id="SSF55120">
    <property type="entry name" value="Pseudouridine synthase"/>
    <property type="match status" value="1"/>
</dbReference>
<feature type="domain" description="Pseudouridine synthase I TruA alpha/beta" evidence="4">
    <location>
        <begin position="182"/>
        <end position="306"/>
    </location>
</feature>
<evidence type="ECO:0000256" key="3">
    <source>
        <dbReference type="ARBA" id="ARBA00023235"/>
    </source>
</evidence>
<dbReference type="InterPro" id="IPR020097">
    <property type="entry name" value="PsdUridine_synth_TruA_a/b_dom"/>
</dbReference>
<evidence type="ECO:0000256" key="2">
    <source>
        <dbReference type="ARBA" id="ARBA00022694"/>
    </source>
</evidence>
<dbReference type="GO" id="GO:0003723">
    <property type="term" value="F:RNA binding"/>
    <property type="evidence" value="ECO:0007669"/>
    <property type="project" value="InterPro"/>
</dbReference>
<dbReference type="InterPro" id="IPR001406">
    <property type="entry name" value="PsdUridine_synth_TruA"/>
</dbReference>
<evidence type="ECO:0000259" key="4">
    <source>
        <dbReference type="Pfam" id="PF01416"/>
    </source>
</evidence>
<dbReference type="InterPro" id="IPR020095">
    <property type="entry name" value="PsdUridine_synth_TruA_C"/>
</dbReference>
<dbReference type="Gene3D" id="3.30.70.580">
    <property type="entry name" value="Pseudouridine synthase I, catalytic domain, N-terminal subdomain"/>
    <property type="match status" value="1"/>
</dbReference>
<dbReference type="Gene3D" id="1.25.40.120">
    <property type="entry name" value="Protein prenylyltransferase"/>
    <property type="match status" value="1"/>
</dbReference>